<dbReference type="AlphaFoldDB" id="A0A423XC83"/>
<feature type="transmembrane region" description="Helical" evidence="5">
    <location>
        <begin position="41"/>
        <end position="61"/>
    </location>
</feature>
<protein>
    <recommendedName>
        <fullName evidence="6">Major facilitator superfamily (MFS) profile domain-containing protein</fullName>
    </recommendedName>
</protein>
<proteinExistence type="predicted"/>
<sequence>MLSRSQDTDDNTKALGFHITSEPADGPDQGRPQDSIVYLHGVRFAIVAVMVGLALFLVTVETTVATTSLVAITADLGGFETASWIMTSYQLGYVAVIVIFAKLSDIFGRKPVFVLCTFIFVAFSAGCAGAQTMVQLVPIGALVLVLAVVGIPNGFPYHRQSDRRTSVTDQRTLSRVDIPGSILLMMSSLSFTACFQEAESRFAWGSAYVITLLIATVVLWALLLLWERHVTLSSKIREPVLPWRFFTNRAMIGVLLGFVLLGGPMSVMNFQLPQRFQLVNGLSSLDAGVRLLPFGAAFPVGSVGSANIASKLRVPGVYLVLVGAVLQVIGYALLSTLDGSTTIQPAIYGYQILCGVGSGISYQVLYLLVPFTSDKVDNAVGMGAANQFRTMGSAFGLAITTSIFNGYIRSRLADLGLTDFSTSLAPAQIAALPLDVQLTVRTLLSEGYNRQMLALAALAAAEVPAALLMWRRKQIVTI</sequence>
<feature type="transmembrane region" description="Helical" evidence="5">
    <location>
        <begin position="176"/>
        <end position="196"/>
    </location>
</feature>
<dbReference type="PROSITE" id="PS50850">
    <property type="entry name" value="MFS"/>
    <property type="match status" value="1"/>
</dbReference>
<feature type="transmembrane region" description="Helical" evidence="5">
    <location>
        <begin position="202"/>
        <end position="226"/>
    </location>
</feature>
<organism evidence="7 8">
    <name type="scientific">Cytospora leucostoma</name>
    <dbReference type="NCBI Taxonomy" id="1230097"/>
    <lineage>
        <taxon>Eukaryota</taxon>
        <taxon>Fungi</taxon>
        <taxon>Dikarya</taxon>
        <taxon>Ascomycota</taxon>
        <taxon>Pezizomycotina</taxon>
        <taxon>Sordariomycetes</taxon>
        <taxon>Sordariomycetidae</taxon>
        <taxon>Diaporthales</taxon>
        <taxon>Cytosporaceae</taxon>
        <taxon>Cytospora</taxon>
    </lineage>
</organism>
<evidence type="ECO:0000256" key="2">
    <source>
        <dbReference type="ARBA" id="ARBA00022692"/>
    </source>
</evidence>
<feature type="transmembrane region" description="Helical" evidence="5">
    <location>
        <begin position="112"/>
        <end position="131"/>
    </location>
</feature>
<dbReference type="InParanoid" id="A0A423XC83"/>
<name>A0A423XC83_9PEZI</name>
<evidence type="ECO:0000256" key="1">
    <source>
        <dbReference type="ARBA" id="ARBA00004141"/>
    </source>
</evidence>
<dbReference type="InterPro" id="IPR036259">
    <property type="entry name" value="MFS_trans_sf"/>
</dbReference>
<evidence type="ECO:0000256" key="4">
    <source>
        <dbReference type="ARBA" id="ARBA00023136"/>
    </source>
</evidence>
<keyword evidence="8" id="KW-1185">Reference proteome</keyword>
<dbReference type="OrthoDB" id="440553at2759"/>
<dbReference type="Gene3D" id="1.20.1250.20">
    <property type="entry name" value="MFS general substrate transporter like domains"/>
    <property type="match status" value="1"/>
</dbReference>
<comment type="caution">
    <text evidence="7">The sequence shown here is derived from an EMBL/GenBank/DDBJ whole genome shotgun (WGS) entry which is preliminary data.</text>
</comment>
<keyword evidence="4 5" id="KW-0472">Membrane</keyword>
<evidence type="ECO:0000313" key="8">
    <source>
        <dbReference type="Proteomes" id="UP000285146"/>
    </source>
</evidence>
<feature type="transmembrane region" description="Helical" evidence="5">
    <location>
        <begin position="316"/>
        <end position="334"/>
    </location>
</feature>
<dbReference type="GO" id="GO:0005886">
    <property type="term" value="C:plasma membrane"/>
    <property type="evidence" value="ECO:0007669"/>
    <property type="project" value="TreeGrafter"/>
</dbReference>
<dbReference type="Proteomes" id="UP000285146">
    <property type="component" value="Unassembled WGS sequence"/>
</dbReference>
<feature type="domain" description="Major facilitator superfamily (MFS) profile" evidence="6">
    <location>
        <begin position="47"/>
        <end position="474"/>
    </location>
</feature>
<dbReference type="Pfam" id="PF07690">
    <property type="entry name" value="MFS_1"/>
    <property type="match status" value="2"/>
</dbReference>
<dbReference type="InterPro" id="IPR011701">
    <property type="entry name" value="MFS"/>
</dbReference>
<gene>
    <name evidence="7" type="ORF">VPNG_04491</name>
</gene>
<keyword evidence="3 5" id="KW-1133">Transmembrane helix</keyword>
<feature type="transmembrane region" description="Helical" evidence="5">
    <location>
        <begin position="287"/>
        <end position="309"/>
    </location>
</feature>
<evidence type="ECO:0000259" key="6">
    <source>
        <dbReference type="PROSITE" id="PS50850"/>
    </source>
</evidence>
<evidence type="ECO:0000256" key="3">
    <source>
        <dbReference type="ARBA" id="ARBA00022989"/>
    </source>
</evidence>
<feature type="transmembrane region" description="Helical" evidence="5">
    <location>
        <begin position="81"/>
        <end position="100"/>
    </location>
</feature>
<dbReference type="PANTHER" id="PTHR23501:SF43">
    <property type="entry name" value="MULTIDRUG TRANSPORTER, PUTATIVE (AFU_ORTHOLOGUE AFUA_6G03040)-RELATED"/>
    <property type="match status" value="1"/>
</dbReference>
<reference evidence="7 8" key="1">
    <citation type="submission" date="2015-09" db="EMBL/GenBank/DDBJ databases">
        <title>Host preference determinants of Valsa canker pathogens revealed by comparative genomics.</title>
        <authorList>
            <person name="Yin Z."/>
            <person name="Huang L."/>
        </authorList>
    </citation>
    <scope>NUCLEOTIDE SEQUENCE [LARGE SCALE GENOMIC DNA]</scope>
    <source>
        <strain evidence="7 8">SXYLt</strain>
    </source>
</reference>
<feature type="transmembrane region" description="Helical" evidence="5">
    <location>
        <begin position="452"/>
        <end position="470"/>
    </location>
</feature>
<evidence type="ECO:0000256" key="5">
    <source>
        <dbReference type="SAM" id="Phobius"/>
    </source>
</evidence>
<dbReference type="PANTHER" id="PTHR23501">
    <property type="entry name" value="MAJOR FACILITATOR SUPERFAMILY"/>
    <property type="match status" value="1"/>
</dbReference>
<feature type="transmembrane region" description="Helical" evidence="5">
    <location>
        <begin position="246"/>
        <end position="267"/>
    </location>
</feature>
<feature type="transmembrane region" description="Helical" evidence="5">
    <location>
        <begin position="346"/>
        <end position="369"/>
    </location>
</feature>
<accession>A0A423XC83</accession>
<feature type="transmembrane region" description="Helical" evidence="5">
    <location>
        <begin position="137"/>
        <end position="155"/>
    </location>
</feature>
<keyword evidence="2 5" id="KW-0812">Transmembrane</keyword>
<comment type="subcellular location">
    <subcellularLocation>
        <location evidence="1">Membrane</location>
        <topology evidence="1">Multi-pass membrane protein</topology>
    </subcellularLocation>
</comment>
<dbReference type="GO" id="GO:0022857">
    <property type="term" value="F:transmembrane transporter activity"/>
    <property type="evidence" value="ECO:0007669"/>
    <property type="project" value="InterPro"/>
</dbReference>
<dbReference type="SUPFAM" id="SSF103473">
    <property type="entry name" value="MFS general substrate transporter"/>
    <property type="match status" value="1"/>
</dbReference>
<evidence type="ECO:0000313" key="7">
    <source>
        <dbReference type="EMBL" id="ROW13544.1"/>
    </source>
</evidence>
<dbReference type="EMBL" id="LKEB01000019">
    <property type="protein sequence ID" value="ROW13544.1"/>
    <property type="molecule type" value="Genomic_DNA"/>
</dbReference>
<feature type="transmembrane region" description="Helical" evidence="5">
    <location>
        <begin position="390"/>
        <end position="408"/>
    </location>
</feature>
<dbReference type="InterPro" id="IPR020846">
    <property type="entry name" value="MFS_dom"/>
</dbReference>